<dbReference type="Proteomes" id="UP000288805">
    <property type="component" value="Unassembled WGS sequence"/>
</dbReference>
<name>A0A438IW11_VITVI</name>
<comment type="caution">
    <text evidence="2">The sequence shown here is derived from an EMBL/GenBank/DDBJ whole genome shotgun (WGS) entry which is preliminary data.</text>
</comment>
<dbReference type="EMBL" id="QGNW01000080">
    <property type="protein sequence ID" value="RVX00655.1"/>
    <property type="molecule type" value="Genomic_DNA"/>
</dbReference>
<protein>
    <submittedName>
        <fullName evidence="2">Uncharacterized protein</fullName>
    </submittedName>
</protein>
<gene>
    <name evidence="2" type="ORF">CK203_030416</name>
</gene>
<feature type="region of interest" description="Disordered" evidence="1">
    <location>
        <begin position="23"/>
        <end position="55"/>
    </location>
</feature>
<reference evidence="2 3" key="1">
    <citation type="journal article" date="2018" name="PLoS Genet.">
        <title>Population sequencing reveals clonal diversity and ancestral inbreeding in the grapevine cultivar Chardonnay.</title>
        <authorList>
            <person name="Roach M.J."/>
            <person name="Johnson D.L."/>
            <person name="Bohlmann J."/>
            <person name="van Vuuren H.J."/>
            <person name="Jones S.J."/>
            <person name="Pretorius I.S."/>
            <person name="Schmidt S.A."/>
            <person name="Borneman A.R."/>
        </authorList>
    </citation>
    <scope>NUCLEOTIDE SEQUENCE [LARGE SCALE GENOMIC DNA]</scope>
    <source>
        <strain evidence="3">cv. Chardonnay</strain>
        <tissue evidence="2">Leaf</tissue>
    </source>
</reference>
<dbReference type="AlphaFoldDB" id="A0A438IW11"/>
<sequence>MGSRSPAVNLTVFTNEALMEEASRYSDQSPCSLSSLGKRDISLSSTPSGRNGESVARTGVIIQSSSSVEAGGAVMGPLRMIWRMEGRPRYWTVRVGK</sequence>
<organism evidence="2 3">
    <name type="scientific">Vitis vinifera</name>
    <name type="common">Grape</name>
    <dbReference type="NCBI Taxonomy" id="29760"/>
    <lineage>
        <taxon>Eukaryota</taxon>
        <taxon>Viridiplantae</taxon>
        <taxon>Streptophyta</taxon>
        <taxon>Embryophyta</taxon>
        <taxon>Tracheophyta</taxon>
        <taxon>Spermatophyta</taxon>
        <taxon>Magnoliopsida</taxon>
        <taxon>eudicotyledons</taxon>
        <taxon>Gunneridae</taxon>
        <taxon>Pentapetalae</taxon>
        <taxon>rosids</taxon>
        <taxon>Vitales</taxon>
        <taxon>Vitaceae</taxon>
        <taxon>Viteae</taxon>
        <taxon>Vitis</taxon>
    </lineage>
</organism>
<evidence type="ECO:0000313" key="2">
    <source>
        <dbReference type="EMBL" id="RVX00655.1"/>
    </source>
</evidence>
<accession>A0A438IW11</accession>
<feature type="compositionally biased region" description="Polar residues" evidence="1">
    <location>
        <begin position="42"/>
        <end position="51"/>
    </location>
</feature>
<evidence type="ECO:0000313" key="3">
    <source>
        <dbReference type="Proteomes" id="UP000288805"/>
    </source>
</evidence>
<feature type="compositionally biased region" description="Polar residues" evidence="1">
    <location>
        <begin position="25"/>
        <end position="35"/>
    </location>
</feature>
<evidence type="ECO:0000256" key="1">
    <source>
        <dbReference type="SAM" id="MobiDB-lite"/>
    </source>
</evidence>
<proteinExistence type="predicted"/>